<dbReference type="Pfam" id="PF16277">
    <property type="entry name" value="DUF4926"/>
    <property type="match status" value="1"/>
</dbReference>
<reference evidence="1" key="1">
    <citation type="submission" date="2019-08" db="EMBL/GenBank/DDBJ databases">
        <authorList>
            <person name="Kucharzyk K."/>
            <person name="Murdoch R.W."/>
            <person name="Higgins S."/>
            <person name="Loffler F."/>
        </authorList>
    </citation>
    <scope>NUCLEOTIDE SEQUENCE</scope>
</reference>
<accession>A0A644XB34</accession>
<dbReference type="EMBL" id="VSSQ01002075">
    <property type="protein sequence ID" value="MPM13147.1"/>
    <property type="molecule type" value="Genomic_DNA"/>
</dbReference>
<comment type="caution">
    <text evidence="1">The sequence shown here is derived from an EMBL/GenBank/DDBJ whole genome shotgun (WGS) entry which is preliminary data.</text>
</comment>
<proteinExistence type="predicted"/>
<sequence>MKFNEPDSVRTLKGFPDYGITKGEIGIVVIAFTKPNEAYEVEFDDGTGRPKATFPILPDDLEKV</sequence>
<gene>
    <name evidence="1" type="ORF">SDC9_59502</name>
</gene>
<dbReference type="AlphaFoldDB" id="A0A644XB34"/>
<name>A0A644XB34_9ZZZZ</name>
<protein>
    <recommendedName>
        <fullName evidence="2">DUF4926 domain-containing protein</fullName>
    </recommendedName>
</protein>
<dbReference type="InterPro" id="IPR032568">
    <property type="entry name" value="DUF4926"/>
</dbReference>
<evidence type="ECO:0008006" key="2">
    <source>
        <dbReference type="Google" id="ProtNLM"/>
    </source>
</evidence>
<organism evidence="1">
    <name type="scientific">bioreactor metagenome</name>
    <dbReference type="NCBI Taxonomy" id="1076179"/>
    <lineage>
        <taxon>unclassified sequences</taxon>
        <taxon>metagenomes</taxon>
        <taxon>ecological metagenomes</taxon>
    </lineage>
</organism>
<evidence type="ECO:0000313" key="1">
    <source>
        <dbReference type="EMBL" id="MPM13147.1"/>
    </source>
</evidence>